<feature type="domain" description="Rhodanese" evidence="1">
    <location>
        <begin position="382"/>
        <end position="467"/>
    </location>
</feature>
<evidence type="ECO:0000259" key="1">
    <source>
        <dbReference type="PROSITE" id="PS50206"/>
    </source>
</evidence>
<feature type="domain" description="Rhodanese" evidence="1">
    <location>
        <begin position="274"/>
        <end position="350"/>
    </location>
</feature>
<dbReference type="AlphaFoldDB" id="A0A917AEN7"/>
<dbReference type="InterPro" id="IPR036873">
    <property type="entry name" value="Rhodanese-like_dom_sf"/>
</dbReference>
<name>A0A917AEN7_9RHOB</name>
<evidence type="ECO:0000313" key="3">
    <source>
        <dbReference type="Proteomes" id="UP000606730"/>
    </source>
</evidence>
<dbReference type="EMBL" id="BMKN01000001">
    <property type="protein sequence ID" value="GGE45468.1"/>
    <property type="molecule type" value="Genomic_DNA"/>
</dbReference>
<dbReference type="PANTHER" id="PTHR43031">
    <property type="entry name" value="FAD-DEPENDENT OXIDOREDUCTASE"/>
    <property type="match status" value="1"/>
</dbReference>
<dbReference type="InterPro" id="IPR001763">
    <property type="entry name" value="Rhodanese-like_dom"/>
</dbReference>
<feature type="domain" description="Rhodanese" evidence="1">
    <location>
        <begin position="16"/>
        <end position="106"/>
    </location>
</feature>
<reference evidence="2" key="2">
    <citation type="submission" date="2020-09" db="EMBL/GenBank/DDBJ databases">
        <authorList>
            <person name="Sun Q."/>
            <person name="Zhou Y."/>
        </authorList>
    </citation>
    <scope>NUCLEOTIDE SEQUENCE</scope>
    <source>
        <strain evidence="2">CGMCC 1.16012</strain>
    </source>
</reference>
<dbReference type="GO" id="GO:0016740">
    <property type="term" value="F:transferase activity"/>
    <property type="evidence" value="ECO:0007669"/>
    <property type="project" value="UniProtKB-KW"/>
</dbReference>
<gene>
    <name evidence="2" type="ORF">GCM10011517_11340</name>
</gene>
<protein>
    <submittedName>
        <fullName evidence="2">Transferase</fullName>
    </submittedName>
</protein>
<accession>A0A917AEN7</accession>
<evidence type="ECO:0000313" key="2">
    <source>
        <dbReference type="EMBL" id="GGE45468.1"/>
    </source>
</evidence>
<keyword evidence="2" id="KW-0808">Transferase</keyword>
<feature type="domain" description="Rhodanese" evidence="1">
    <location>
        <begin position="139"/>
        <end position="228"/>
    </location>
</feature>
<sequence length="518" mass="55788">MSARISADSAMGRIVGEGEVAFLDLREAGPFSEGHPFFAVPCPWSRFEERVVALVPRRDVPVILIDGGDGIAELAARSLECLGYSDVSFVEGGVPGWSEAGFTNFKGVHVPSKTLGELAEEHLHPRSLGPDALSQWRDEGRPFQFYDCRPAAEHMKMTVPGTTYLPNGELLHRLETLPAETPIVVTCAGRTRGIIGAASVGLVAPDREIFWLEDGTQGWRLSGRELAHDLPEEKLPALNDGAAAATEARSLKFLAREGLEMLEAPEVDALCSENGVTTYLFDVRAPEEARRDPLPGFAAVPVVSLVQATDQEIGVWRARVILADDLGLRGAIAAYWLRALGFQTFVVRTSDALRGRSVAPKPTAVAERVLRISAAEALADFETGNARLVDVRPSGDFATGHVRGSIWTIRPRLHDLPSDIGRLHLVGDETARADLAAFTLRSTGAFDAAVVDGGMTALTAAGAEIETSSPMPLSEALDITSFADGRHRGNLKASQLYLAWEKGLVGQLSDTERGLFRI</sequence>
<organism evidence="2 3">
    <name type="scientific">Actibacterium pelagium</name>
    <dbReference type="NCBI Taxonomy" id="2029103"/>
    <lineage>
        <taxon>Bacteria</taxon>
        <taxon>Pseudomonadati</taxon>
        <taxon>Pseudomonadota</taxon>
        <taxon>Alphaproteobacteria</taxon>
        <taxon>Rhodobacterales</taxon>
        <taxon>Roseobacteraceae</taxon>
        <taxon>Actibacterium</taxon>
    </lineage>
</organism>
<dbReference type="InterPro" id="IPR050229">
    <property type="entry name" value="GlpE_sulfurtransferase"/>
</dbReference>
<proteinExistence type="predicted"/>
<dbReference type="Pfam" id="PF00581">
    <property type="entry name" value="Rhodanese"/>
    <property type="match status" value="3"/>
</dbReference>
<dbReference type="Gene3D" id="3.40.250.10">
    <property type="entry name" value="Rhodanese-like domain"/>
    <property type="match status" value="4"/>
</dbReference>
<dbReference type="PANTHER" id="PTHR43031:SF7">
    <property type="entry name" value="NITRIC OXIDE REDUCTASE FLRD-NAD(+) REDUCTASE"/>
    <property type="match status" value="1"/>
</dbReference>
<dbReference type="SMART" id="SM00450">
    <property type="entry name" value="RHOD"/>
    <property type="match status" value="3"/>
</dbReference>
<keyword evidence="3" id="KW-1185">Reference proteome</keyword>
<dbReference type="SUPFAM" id="SSF52821">
    <property type="entry name" value="Rhodanese/Cell cycle control phosphatase"/>
    <property type="match status" value="4"/>
</dbReference>
<comment type="caution">
    <text evidence="2">The sequence shown here is derived from an EMBL/GenBank/DDBJ whole genome shotgun (WGS) entry which is preliminary data.</text>
</comment>
<reference evidence="2" key="1">
    <citation type="journal article" date="2014" name="Int. J. Syst. Evol. Microbiol.">
        <title>Complete genome sequence of Corynebacterium casei LMG S-19264T (=DSM 44701T), isolated from a smear-ripened cheese.</title>
        <authorList>
            <consortium name="US DOE Joint Genome Institute (JGI-PGF)"/>
            <person name="Walter F."/>
            <person name="Albersmeier A."/>
            <person name="Kalinowski J."/>
            <person name="Ruckert C."/>
        </authorList>
    </citation>
    <scope>NUCLEOTIDE SEQUENCE</scope>
    <source>
        <strain evidence="2">CGMCC 1.16012</strain>
    </source>
</reference>
<dbReference type="Proteomes" id="UP000606730">
    <property type="component" value="Unassembled WGS sequence"/>
</dbReference>
<dbReference type="PROSITE" id="PS50206">
    <property type="entry name" value="RHODANESE_3"/>
    <property type="match status" value="4"/>
</dbReference>